<evidence type="ECO:0000256" key="1">
    <source>
        <dbReference type="SAM" id="Phobius"/>
    </source>
</evidence>
<dbReference type="SUPFAM" id="SSF141868">
    <property type="entry name" value="EAL domain-like"/>
    <property type="match status" value="1"/>
</dbReference>
<dbReference type="EC" id="2.7.7.65" evidence="6"/>
<dbReference type="InterPro" id="IPR035919">
    <property type="entry name" value="EAL_sf"/>
</dbReference>
<feature type="transmembrane region" description="Helical" evidence="1">
    <location>
        <begin position="161"/>
        <end position="181"/>
    </location>
</feature>
<dbReference type="InterPro" id="IPR000700">
    <property type="entry name" value="PAS-assoc_C"/>
</dbReference>
<feature type="transmembrane region" description="Helical" evidence="1">
    <location>
        <begin position="6"/>
        <end position="27"/>
    </location>
</feature>
<dbReference type="SUPFAM" id="SSF55785">
    <property type="entry name" value="PYP-like sensor domain (PAS domain)"/>
    <property type="match status" value="3"/>
</dbReference>
<dbReference type="InterPro" id="IPR035965">
    <property type="entry name" value="PAS-like_dom_sf"/>
</dbReference>
<dbReference type="NCBIfam" id="TIGR00229">
    <property type="entry name" value="sensory_box"/>
    <property type="match status" value="3"/>
</dbReference>
<dbReference type="InterPro" id="IPR013767">
    <property type="entry name" value="PAS_fold"/>
</dbReference>
<dbReference type="Gene3D" id="3.30.450.20">
    <property type="entry name" value="PAS domain"/>
    <property type="match status" value="3"/>
</dbReference>
<dbReference type="PROSITE" id="PS50113">
    <property type="entry name" value="PAC"/>
    <property type="match status" value="1"/>
</dbReference>
<keyword evidence="1" id="KW-0812">Transmembrane</keyword>
<feature type="domain" description="PAC" evidence="3">
    <location>
        <begin position="291"/>
        <end position="343"/>
    </location>
</feature>
<dbReference type="InterPro" id="IPR001610">
    <property type="entry name" value="PAC"/>
</dbReference>
<dbReference type="InterPro" id="IPR052155">
    <property type="entry name" value="Biofilm_reg_signaling"/>
</dbReference>
<feature type="domain" description="PAS" evidence="2">
    <location>
        <begin position="351"/>
        <end position="388"/>
    </location>
</feature>
<reference evidence="6 7" key="1">
    <citation type="submission" date="2024-06" db="EMBL/GenBank/DDBJ databases">
        <authorList>
            <person name="Li Z."/>
            <person name="Jiang Y."/>
        </authorList>
    </citation>
    <scope>NUCLEOTIDE SEQUENCE [LARGE SCALE GENOMIC DNA]</scope>
    <source>
        <strain evidence="6 7">HSW-8</strain>
    </source>
</reference>
<keyword evidence="1" id="KW-1133">Transmembrane helix</keyword>
<protein>
    <submittedName>
        <fullName evidence="6">Diguanylate cyclase</fullName>
        <ecNumber evidence="6">2.7.7.65</ecNumber>
    </submittedName>
</protein>
<dbReference type="PANTHER" id="PTHR44757:SF2">
    <property type="entry name" value="BIOFILM ARCHITECTURE MAINTENANCE PROTEIN MBAA"/>
    <property type="match status" value="1"/>
</dbReference>
<evidence type="ECO:0000259" key="3">
    <source>
        <dbReference type="PROSITE" id="PS50113"/>
    </source>
</evidence>
<evidence type="ECO:0000313" key="6">
    <source>
        <dbReference type="EMBL" id="MES0872702.1"/>
    </source>
</evidence>
<dbReference type="Gene3D" id="3.20.20.450">
    <property type="entry name" value="EAL domain"/>
    <property type="match status" value="1"/>
</dbReference>
<name>A0ABV2A668_9GAMM</name>
<dbReference type="Proteomes" id="UP001465331">
    <property type="component" value="Unassembled WGS sequence"/>
</dbReference>
<gene>
    <name evidence="6" type="ORF">ABSH63_01570</name>
</gene>
<dbReference type="SUPFAM" id="SSF55073">
    <property type="entry name" value="Nucleotide cyclase"/>
    <property type="match status" value="1"/>
</dbReference>
<evidence type="ECO:0000259" key="4">
    <source>
        <dbReference type="PROSITE" id="PS50883"/>
    </source>
</evidence>
<keyword evidence="6" id="KW-0548">Nucleotidyltransferase</keyword>
<proteinExistence type="predicted"/>
<dbReference type="EMBL" id="JBEPIJ010000001">
    <property type="protein sequence ID" value="MES0872702.1"/>
    <property type="molecule type" value="Genomic_DNA"/>
</dbReference>
<keyword evidence="1" id="KW-0472">Membrane</keyword>
<keyword evidence="6" id="KW-0808">Transferase</keyword>
<feature type="domain" description="PAS" evidence="2">
    <location>
        <begin position="220"/>
        <end position="287"/>
    </location>
</feature>
<sequence length="1007" mass="110581">MDGQRWRVALLGVSGIGLLTLGLACLVRAHGLQTRLDHAQVGGEVQRALLPALQRGDGERRLRPLVDALMQRPDLALYALAVYDAEGVLLTRAGMVEHLRLPLLPASIQDRARSAWYALIGSVGSRRLFAEDRRLLGSVAYSLDAGDVEGVRIEALAALRLAGWFALALAVPIGLMFGLAVRRRLRTPPPWAGRADPLRQTPNVSSWGADPRALGDRAGEVMDALGYGLVLIDRDGRVRHLNTTAERLTGWSGADAAGRMHYSVVHLCDAADGDARLSLIEHALAHGRPRAAASAELRQRHGGHTPVEAVAHPMRDRRGALDTVTLLFRDQTAHRREIEALRREVRLSQAVVDHLDEGLLTTDLAGVVRSANARAERMFGYSRDELVGFTVAKLMPVPFLNLPAIRITDYVPGRSQSRPPKVVGWRKDATTFPVDLWVQPMRVDGADGLVVIVRDLSERQRGENLATRLGRLLDAASEEIYIFDAQTLRFLEVNRGARRNLGYDAEALVRMTPLDISEDLSEDGLRNFLARLHGGERDDLVYRCRHRRADGSTYPVEVRLHYSRAEEPPVFLAIASDISERLAAERKLDQLAYFDALTGLPNRVMLHDRLSQALLAAQRGARMLGVFFLDLDRFKAINDEYGHEVGDQVLRAVADRLRAVVRPSDTVARLSGDEFVLLTPGLRSAEDAALLAHKVLERFAQPLDLPGLSITCRPSIGITLYPLDESDADGLLRHADQAMYQAKQAGRGCFRLYTLHIDPKRLRQLELERELHAAVALNQFHLEFTPALAADGRARALLARLRWLHPRHGWVEQGEIFQAAGRAGLVADIELWMICAACERLRAAAAAALPLLPQVLPLSGWQLRDREFLGHLTGLIDRYAVPVSALVLALTPDGQVEAATHHPHLDPLIARGLRFGLRDFNRVPDTLPLPLSHALMHASLSADAAAVARLRAALDAAALLVAVGVDDADTRARCEKLGVDCMAGVAVAPTLPAAALNDWLRNARVDA</sequence>
<dbReference type="CDD" id="cd00130">
    <property type="entry name" value="PAS"/>
    <property type="match status" value="3"/>
</dbReference>
<evidence type="ECO:0000259" key="5">
    <source>
        <dbReference type="PROSITE" id="PS50887"/>
    </source>
</evidence>
<dbReference type="RefSeq" id="WP_352886784.1">
    <property type="nucleotide sequence ID" value="NZ_JBEPIJ010000001.1"/>
</dbReference>
<feature type="domain" description="GGDEF" evidence="5">
    <location>
        <begin position="622"/>
        <end position="755"/>
    </location>
</feature>
<dbReference type="Pfam" id="PF13426">
    <property type="entry name" value="PAS_9"/>
    <property type="match status" value="1"/>
</dbReference>
<dbReference type="SMART" id="SM00052">
    <property type="entry name" value="EAL"/>
    <property type="match status" value="1"/>
</dbReference>
<organism evidence="6 7">
    <name type="scientific">Sinimarinibacterium thermocellulolyticum</name>
    <dbReference type="NCBI Taxonomy" id="3170016"/>
    <lineage>
        <taxon>Bacteria</taxon>
        <taxon>Pseudomonadati</taxon>
        <taxon>Pseudomonadota</taxon>
        <taxon>Gammaproteobacteria</taxon>
        <taxon>Nevskiales</taxon>
        <taxon>Nevskiaceae</taxon>
        <taxon>Sinimarinibacterium</taxon>
    </lineage>
</organism>
<dbReference type="Pfam" id="PF00989">
    <property type="entry name" value="PAS"/>
    <property type="match status" value="2"/>
</dbReference>
<comment type="caution">
    <text evidence="6">The sequence shown here is derived from an EMBL/GenBank/DDBJ whole genome shotgun (WGS) entry which is preliminary data.</text>
</comment>
<dbReference type="Gene3D" id="3.30.70.270">
    <property type="match status" value="1"/>
</dbReference>
<dbReference type="SMART" id="SM00086">
    <property type="entry name" value="PAC"/>
    <property type="match status" value="3"/>
</dbReference>
<evidence type="ECO:0000259" key="2">
    <source>
        <dbReference type="PROSITE" id="PS50112"/>
    </source>
</evidence>
<accession>A0ABV2A668</accession>
<dbReference type="InterPro" id="IPR029787">
    <property type="entry name" value="Nucleotide_cyclase"/>
</dbReference>
<dbReference type="PANTHER" id="PTHR44757">
    <property type="entry name" value="DIGUANYLATE CYCLASE DGCP"/>
    <property type="match status" value="1"/>
</dbReference>
<dbReference type="InterPro" id="IPR001633">
    <property type="entry name" value="EAL_dom"/>
</dbReference>
<dbReference type="PROSITE" id="PS50112">
    <property type="entry name" value="PAS"/>
    <property type="match status" value="2"/>
</dbReference>
<dbReference type="PROSITE" id="PS50887">
    <property type="entry name" value="GGDEF"/>
    <property type="match status" value="1"/>
</dbReference>
<dbReference type="CDD" id="cd01949">
    <property type="entry name" value="GGDEF"/>
    <property type="match status" value="1"/>
</dbReference>
<dbReference type="InterPro" id="IPR000160">
    <property type="entry name" value="GGDEF_dom"/>
</dbReference>
<dbReference type="SMART" id="SM00091">
    <property type="entry name" value="PAS"/>
    <property type="match status" value="3"/>
</dbReference>
<dbReference type="GO" id="GO:0052621">
    <property type="term" value="F:diguanylate cyclase activity"/>
    <property type="evidence" value="ECO:0007669"/>
    <property type="project" value="UniProtKB-EC"/>
</dbReference>
<dbReference type="PROSITE" id="PS50883">
    <property type="entry name" value="EAL"/>
    <property type="match status" value="1"/>
</dbReference>
<feature type="domain" description="EAL" evidence="4">
    <location>
        <begin position="764"/>
        <end position="1007"/>
    </location>
</feature>
<dbReference type="NCBIfam" id="TIGR00254">
    <property type="entry name" value="GGDEF"/>
    <property type="match status" value="1"/>
</dbReference>
<dbReference type="InterPro" id="IPR000014">
    <property type="entry name" value="PAS"/>
</dbReference>
<keyword evidence="7" id="KW-1185">Reference proteome</keyword>
<evidence type="ECO:0000313" key="7">
    <source>
        <dbReference type="Proteomes" id="UP001465331"/>
    </source>
</evidence>
<dbReference type="SMART" id="SM00267">
    <property type="entry name" value="GGDEF"/>
    <property type="match status" value="1"/>
</dbReference>
<dbReference type="InterPro" id="IPR043128">
    <property type="entry name" value="Rev_trsase/Diguanyl_cyclase"/>
</dbReference>
<dbReference type="PROSITE" id="PS51257">
    <property type="entry name" value="PROKAR_LIPOPROTEIN"/>
    <property type="match status" value="1"/>
</dbReference>
<dbReference type="Pfam" id="PF00563">
    <property type="entry name" value="EAL"/>
    <property type="match status" value="1"/>
</dbReference>
<dbReference type="Pfam" id="PF00990">
    <property type="entry name" value="GGDEF"/>
    <property type="match status" value="1"/>
</dbReference>